<proteinExistence type="predicted"/>
<name>A0A8J3ZIU6_9ACTN</name>
<protein>
    <recommendedName>
        <fullName evidence="3">Galactose mutarotase</fullName>
    </recommendedName>
</protein>
<evidence type="ECO:0000313" key="1">
    <source>
        <dbReference type="EMBL" id="GIJ64606.1"/>
    </source>
</evidence>
<dbReference type="Proteomes" id="UP000612585">
    <property type="component" value="Unassembled WGS sequence"/>
</dbReference>
<dbReference type="InterPro" id="IPR014718">
    <property type="entry name" value="GH-type_carb-bd"/>
</dbReference>
<dbReference type="GO" id="GO:0016853">
    <property type="term" value="F:isomerase activity"/>
    <property type="evidence" value="ECO:0007669"/>
    <property type="project" value="InterPro"/>
</dbReference>
<dbReference type="InterPro" id="IPR011013">
    <property type="entry name" value="Gal_mutarotase_sf_dom"/>
</dbReference>
<dbReference type="EMBL" id="BOPG01000122">
    <property type="protein sequence ID" value="GIJ64606.1"/>
    <property type="molecule type" value="Genomic_DNA"/>
</dbReference>
<evidence type="ECO:0008006" key="3">
    <source>
        <dbReference type="Google" id="ProtNLM"/>
    </source>
</evidence>
<dbReference type="SUPFAM" id="SSF74650">
    <property type="entry name" value="Galactose mutarotase-like"/>
    <property type="match status" value="1"/>
</dbReference>
<dbReference type="Gene3D" id="2.70.98.10">
    <property type="match status" value="1"/>
</dbReference>
<dbReference type="Pfam" id="PF01263">
    <property type="entry name" value="Aldose_epim"/>
    <property type="match status" value="1"/>
</dbReference>
<dbReference type="GO" id="GO:0005975">
    <property type="term" value="P:carbohydrate metabolic process"/>
    <property type="evidence" value="ECO:0007669"/>
    <property type="project" value="InterPro"/>
</dbReference>
<evidence type="ECO:0000313" key="2">
    <source>
        <dbReference type="Proteomes" id="UP000612585"/>
    </source>
</evidence>
<comment type="caution">
    <text evidence="1">The sequence shown here is derived from an EMBL/GenBank/DDBJ whole genome shotgun (WGS) entry which is preliminary data.</text>
</comment>
<reference evidence="1" key="1">
    <citation type="submission" date="2021-01" db="EMBL/GenBank/DDBJ databases">
        <title>Whole genome shotgun sequence of Virgisporangium aurantiacum NBRC 16421.</title>
        <authorList>
            <person name="Komaki H."/>
            <person name="Tamura T."/>
        </authorList>
    </citation>
    <scope>NUCLEOTIDE SEQUENCE</scope>
    <source>
        <strain evidence="1">NBRC 16421</strain>
    </source>
</reference>
<dbReference type="GO" id="GO:0030246">
    <property type="term" value="F:carbohydrate binding"/>
    <property type="evidence" value="ECO:0007669"/>
    <property type="project" value="InterPro"/>
</dbReference>
<sequence length="270" mass="29007">MVTGDPGMTFEIDAARGAKIISLRDPAGREWLTRSRRTGAVPGMPFGLAEMAGWDECAPTINQCVVDGRRLPDHGDAWDVPWTATGTGLRHAGASWPYVLRRRIVSTGDGGLRLEYSAETTGGAVPFLWTAHPQFAAPPGSRVELSPTPERAVEVSAKGWPVIGWSEQLTSLDALPDGGSRKVYVHPDEPAVTRVVLIRSDGGRLGLTLSPECRYLAIWLDNRAWADEPVIAVEPSLGYADSLEVAVALGTAPTLRPGEPLEWWLAVAPG</sequence>
<keyword evidence="2" id="KW-1185">Reference proteome</keyword>
<accession>A0A8J3ZIU6</accession>
<dbReference type="InterPro" id="IPR008183">
    <property type="entry name" value="Aldose_1/G6P_1-epimerase"/>
</dbReference>
<organism evidence="1 2">
    <name type="scientific">Virgisporangium aurantiacum</name>
    <dbReference type="NCBI Taxonomy" id="175570"/>
    <lineage>
        <taxon>Bacteria</taxon>
        <taxon>Bacillati</taxon>
        <taxon>Actinomycetota</taxon>
        <taxon>Actinomycetes</taxon>
        <taxon>Micromonosporales</taxon>
        <taxon>Micromonosporaceae</taxon>
        <taxon>Virgisporangium</taxon>
    </lineage>
</organism>
<gene>
    <name evidence="1" type="ORF">Vau01_121220</name>
</gene>
<dbReference type="AlphaFoldDB" id="A0A8J3ZIU6"/>